<dbReference type="InterPro" id="IPR031621">
    <property type="entry name" value="HisKA_7TM"/>
</dbReference>
<dbReference type="InterPro" id="IPR003661">
    <property type="entry name" value="HisK_dim/P_dom"/>
</dbReference>
<dbReference type="SUPFAM" id="SSF47384">
    <property type="entry name" value="Homodimeric domain of signal transducing histidine kinase"/>
    <property type="match status" value="1"/>
</dbReference>
<evidence type="ECO:0000256" key="4">
    <source>
        <dbReference type="ARBA" id="ARBA00022679"/>
    </source>
</evidence>
<comment type="catalytic activity">
    <reaction evidence="1">
        <text>ATP + protein L-histidine = ADP + protein N-phospho-L-histidine.</text>
        <dbReference type="EC" id="2.7.13.3"/>
    </reaction>
</comment>
<name>A0A1F6MQA4_9BACT</name>
<evidence type="ECO:0000256" key="2">
    <source>
        <dbReference type="ARBA" id="ARBA00012438"/>
    </source>
</evidence>
<evidence type="ECO:0000256" key="5">
    <source>
        <dbReference type="ARBA" id="ARBA00022777"/>
    </source>
</evidence>
<accession>A0A1F6MQA4</accession>
<comment type="caution">
    <text evidence="9">The sequence shown here is derived from an EMBL/GenBank/DDBJ whole genome shotgun (WGS) entry which is preliminary data.</text>
</comment>
<dbReference type="InterPro" id="IPR003594">
    <property type="entry name" value="HATPase_dom"/>
</dbReference>
<sequence length="555" mass="63017">MNIFPNSDLLSVGIATAAIGILGFVIYFNNRQSITNRTFLFLSLGAIFYGLFNYINYKVTDPIIVLWLIRLTIFFAVWYAFFLFQFFYVFPKEEIAFSKLYKFGLVPAIICISILNLTPVVFPRLLESPVLGAVSKPEPAFGVIFFGLASLGLIAGAFFFLIKKMYRSKREEKVQYRIIFLGTLLTFPLYLIFNFTFPVFFHNVRFIPLAALFSFPFIAFTAYAIIKHKLLDIKIISTEFLIFSLSIAILFEAIISTTISSLLYRSVVFLLVLGVGVLLIRSVRREVEQREKLAHLSRRLKIANHKLRELDQLKTEFLSVASHQMRTPLSIIKGYTSLLDEGAYGEVTPKAKQILGNIDVSNERLIKLIDEFLDVSRIEQGRTQFAFSRIDVAALAEGVVAELKEKSSTKKVRLALELGRGLNHITADEEKIRHGLYNFVDNAIKYSPNGSTVSVFAEKDDDGVQFRVVDQGVGLDRKDKQNMFQKFYRSGHVAVDIQGTGLGLFVVQQFIESHGGRVWAKSKGLGKGSEFGFWIPREPRGKVYEKWVSEQKVKK</sequence>
<feature type="transmembrane region" description="Helical" evidence="7">
    <location>
        <begin position="205"/>
        <end position="226"/>
    </location>
</feature>
<dbReference type="AlphaFoldDB" id="A0A1F6MQA4"/>
<evidence type="ECO:0000313" key="9">
    <source>
        <dbReference type="EMBL" id="OGH73836.1"/>
    </source>
</evidence>
<feature type="transmembrane region" description="Helical" evidence="7">
    <location>
        <begin position="262"/>
        <end position="280"/>
    </location>
</feature>
<dbReference type="SMART" id="SM00388">
    <property type="entry name" value="HisKA"/>
    <property type="match status" value="1"/>
</dbReference>
<keyword evidence="6" id="KW-0902">Two-component regulatory system</keyword>
<keyword evidence="4" id="KW-0808">Transferase</keyword>
<keyword evidence="3" id="KW-0597">Phosphoprotein</keyword>
<dbReference type="Pfam" id="PF16927">
    <property type="entry name" value="HisKA_7TM"/>
    <property type="match status" value="1"/>
</dbReference>
<dbReference type="PANTHER" id="PTHR43711">
    <property type="entry name" value="TWO-COMPONENT HISTIDINE KINASE"/>
    <property type="match status" value="1"/>
</dbReference>
<feature type="transmembrane region" description="Helical" evidence="7">
    <location>
        <begin position="6"/>
        <end position="27"/>
    </location>
</feature>
<dbReference type="Gene3D" id="1.10.287.130">
    <property type="match status" value="1"/>
</dbReference>
<dbReference type="EMBL" id="MFQE01000013">
    <property type="protein sequence ID" value="OGH73836.1"/>
    <property type="molecule type" value="Genomic_DNA"/>
</dbReference>
<dbReference type="Gene3D" id="3.30.565.10">
    <property type="entry name" value="Histidine kinase-like ATPase, C-terminal domain"/>
    <property type="match status" value="1"/>
</dbReference>
<keyword evidence="7" id="KW-0812">Transmembrane</keyword>
<keyword evidence="7" id="KW-0472">Membrane</keyword>
<evidence type="ECO:0000313" key="10">
    <source>
        <dbReference type="Proteomes" id="UP000177457"/>
    </source>
</evidence>
<protein>
    <recommendedName>
        <fullName evidence="2">histidine kinase</fullName>
        <ecNumber evidence="2">2.7.13.3</ecNumber>
    </recommendedName>
</protein>
<dbReference type="PROSITE" id="PS50109">
    <property type="entry name" value="HIS_KIN"/>
    <property type="match status" value="1"/>
</dbReference>
<evidence type="ECO:0000256" key="1">
    <source>
        <dbReference type="ARBA" id="ARBA00000085"/>
    </source>
</evidence>
<evidence type="ECO:0000256" key="7">
    <source>
        <dbReference type="SAM" id="Phobius"/>
    </source>
</evidence>
<dbReference type="STRING" id="1798683.A3C90_00790"/>
<dbReference type="InterPro" id="IPR036890">
    <property type="entry name" value="HATPase_C_sf"/>
</dbReference>
<dbReference type="SUPFAM" id="SSF55874">
    <property type="entry name" value="ATPase domain of HSP90 chaperone/DNA topoisomerase II/histidine kinase"/>
    <property type="match status" value="1"/>
</dbReference>
<feature type="transmembrane region" description="Helical" evidence="7">
    <location>
        <begin position="174"/>
        <end position="193"/>
    </location>
</feature>
<dbReference type="SMART" id="SM00387">
    <property type="entry name" value="HATPase_c"/>
    <property type="match status" value="1"/>
</dbReference>
<dbReference type="GO" id="GO:0000155">
    <property type="term" value="F:phosphorelay sensor kinase activity"/>
    <property type="evidence" value="ECO:0007669"/>
    <property type="project" value="InterPro"/>
</dbReference>
<feature type="transmembrane region" description="Helical" evidence="7">
    <location>
        <begin position="63"/>
        <end position="88"/>
    </location>
</feature>
<dbReference type="EC" id="2.7.13.3" evidence="2"/>
<dbReference type="Pfam" id="PF02518">
    <property type="entry name" value="HATPase_c"/>
    <property type="match status" value="1"/>
</dbReference>
<dbReference type="InterPro" id="IPR036097">
    <property type="entry name" value="HisK_dim/P_sf"/>
</dbReference>
<feature type="domain" description="Histidine kinase" evidence="8">
    <location>
        <begin position="320"/>
        <end position="539"/>
    </location>
</feature>
<dbReference type="CDD" id="cd00075">
    <property type="entry name" value="HATPase"/>
    <property type="match status" value="1"/>
</dbReference>
<reference evidence="9 10" key="1">
    <citation type="journal article" date="2016" name="Nat. Commun.">
        <title>Thousands of microbial genomes shed light on interconnected biogeochemical processes in an aquifer system.</title>
        <authorList>
            <person name="Anantharaman K."/>
            <person name="Brown C.T."/>
            <person name="Hug L.A."/>
            <person name="Sharon I."/>
            <person name="Castelle C.J."/>
            <person name="Probst A.J."/>
            <person name="Thomas B.C."/>
            <person name="Singh A."/>
            <person name="Wilkins M.J."/>
            <person name="Karaoz U."/>
            <person name="Brodie E.L."/>
            <person name="Williams K.H."/>
            <person name="Hubbard S.S."/>
            <person name="Banfield J.F."/>
        </authorList>
    </citation>
    <scope>NUCLEOTIDE SEQUENCE [LARGE SCALE GENOMIC DNA]</scope>
</reference>
<evidence type="ECO:0000256" key="3">
    <source>
        <dbReference type="ARBA" id="ARBA00022553"/>
    </source>
</evidence>
<organism evidence="9 10">
    <name type="scientific">Candidatus Magasanikbacteria bacterium RIFCSPHIGHO2_02_FULL_51_14</name>
    <dbReference type="NCBI Taxonomy" id="1798683"/>
    <lineage>
        <taxon>Bacteria</taxon>
        <taxon>Candidatus Magasanikiibacteriota</taxon>
    </lineage>
</organism>
<feature type="transmembrane region" description="Helical" evidence="7">
    <location>
        <begin position="142"/>
        <end position="162"/>
    </location>
</feature>
<feature type="transmembrane region" description="Helical" evidence="7">
    <location>
        <begin position="238"/>
        <end position="256"/>
    </location>
</feature>
<feature type="transmembrane region" description="Helical" evidence="7">
    <location>
        <begin position="100"/>
        <end position="122"/>
    </location>
</feature>
<dbReference type="Pfam" id="PF00512">
    <property type="entry name" value="HisKA"/>
    <property type="match status" value="1"/>
</dbReference>
<evidence type="ECO:0000256" key="6">
    <source>
        <dbReference type="ARBA" id="ARBA00023012"/>
    </source>
</evidence>
<dbReference type="CDD" id="cd00082">
    <property type="entry name" value="HisKA"/>
    <property type="match status" value="1"/>
</dbReference>
<keyword evidence="5" id="KW-0418">Kinase</keyword>
<dbReference type="Proteomes" id="UP000177457">
    <property type="component" value="Unassembled WGS sequence"/>
</dbReference>
<proteinExistence type="predicted"/>
<dbReference type="PRINTS" id="PR00344">
    <property type="entry name" value="BCTRLSENSOR"/>
</dbReference>
<dbReference type="InterPro" id="IPR050736">
    <property type="entry name" value="Sensor_HK_Regulatory"/>
</dbReference>
<evidence type="ECO:0000259" key="8">
    <source>
        <dbReference type="PROSITE" id="PS50109"/>
    </source>
</evidence>
<dbReference type="FunFam" id="3.30.565.10:FF:000006">
    <property type="entry name" value="Sensor histidine kinase WalK"/>
    <property type="match status" value="1"/>
</dbReference>
<dbReference type="PANTHER" id="PTHR43711:SF31">
    <property type="entry name" value="HISTIDINE KINASE"/>
    <property type="match status" value="1"/>
</dbReference>
<feature type="transmembrane region" description="Helical" evidence="7">
    <location>
        <begin position="39"/>
        <end position="57"/>
    </location>
</feature>
<keyword evidence="7" id="KW-1133">Transmembrane helix</keyword>
<gene>
    <name evidence="9" type="ORF">A3C90_00790</name>
</gene>
<dbReference type="InterPro" id="IPR005467">
    <property type="entry name" value="His_kinase_dom"/>
</dbReference>
<dbReference type="InterPro" id="IPR004358">
    <property type="entry name" value="Sig_transdc_His_kin-like_C"/>
</dbReference>